<dbReference type="AlphaFoldDB" id="A0A183LTL6"/>
<protein>
    <submittedName>
        <fullName evidence="1">Uncharacterized protein</fullName>
    </submittedName>
</protein>
<keyword evidence="2" id="KW-1185">Reference proteome</keyword>
<dbReference type="STRING" id="48269.A0A183LTL6"/>
<dbReference type="Gene3D" id="3.60.10.10">
    <property type="entry name" value="Endonuclease/exonuclease/phosphatase"/>
    <property type="match status" value="1"/>
</dbReference>
<dbReference type="InterPro" id="IPR036691">
    <property type="entry name" value="Endo/exonu/phosph_ase_sf"/>
</dbReference>
<evidence type="ECO:0000313" key="2">
    <source>
        <dbReference type="Proteomes" id="UP000277204"/>
    </source>
</evidence>
<name>A0A183LTL6_9TREM</name>
<sequence length="118" mass="13699">MNFIQCYAPINDSNKDDKDQFYKRLQSIITKCTGNDLKILMGTLNAKVGMDNTGYEDIMGQHGLNGRKKRKWVEICECMCIQQIGYGWLNISTQTYTQSYIGFTGPHHREPDRSYLYQ</sequence>
<evidence type="ECO:0000313" key="1">
    <source>
        <dbReference type="EMBL" id="VDO74915.1"/>
    </source>
</evidence>
<proteinExistence type="predicted"/>
<dbReference type="EMBL" id="UZAI01002817">
    <property type="protein sequence ID" value="VDO74915.1"/>
    <property type="molecule type" value="Genomic_DNA"/>
</dbReference>
<gene>
    <name evidence="1" type="ORF">SMRZ_LOCUS7141</name>
</gene>
<dbReference type="SUPFAM" id="SSF56219">
    <property type="entry name" value="DNase I-like"/>
    <property type="match status" value="1"/>
</dbReference>
<accession>A0A183LTL6</accession>
<dbReference type="Proteomes" id="UP000277204">
    <property type="component" value="Unassembled WGS sequence"/>
</dbReference>
<organism evidence="1 2">
    <name type="scientific">Schistosoma margrebowiei</name>
    <dbReference type="NCBI Taxonomy" id="48269"/>
    <lineage>
        <taxon>Eukaryota</taxon>
        <taxon>Metazoa</taxon>
        <taxon>Spiralia</taxon>
        <taxon>Lophotrochozoa</taxon>
        <taxon>Platyhelminthes</taxon>
        <taxon>Trematoda</taxon>
        <taxon>Digenea</taxon>
        <taxon>Strigeidida</taxon>
        <taxon>Schistosomatoidea</taxon>
        <taxon>Schistosomatidae</taxon>
        <taxon>Schistosoma</taxon>
    </lineage>
</organism>
<reference evidence="1 2" key="1">
    <citation type="submission" date="2018-11" db="EMBL/GenBank/DDBJ databases">
        <authorList>
            <consortium name="Pathogen Informatics"/>
        </authorList>
    </citation>
    <scope>NUCLEOTIDE SEQUENCE [LARGE SCALE GENOMIC DNA]</scope>
    <source>
        <strain evidence="1 2">Zambia</strain>
    </source>
</reference>